<evidence type="ECO:0000313" key="2">
    <source>
        <dbReference type="EMBL" id="SMA49917.1"/>
    </source>
</evidence>
<evidence type="ECO:0000313" key="3">
    <source>
        <dbReference type="Proteomes" id="UP000196573"/>
    </source>
</evidence>
<keyword evidence="3" id="KW-1185">Reference proteome</keyword>
<name>A0A1X7AR83_9GAMM</name>
<evidence type="ECO:0000259" key="1">
    <source>
        <dbReference type="Pfam" id="PF12146"/>
    </source>
</evidence>
<dbReference type="RefSeq" id="WP_087112363.1">
    <property type="nucleotide sequence ID" value="NZ_CBCSCN010000011.1"/>
</dbReference>
<accession>A0A1X7AR83</accession>
<dbReference type="PROSITE" id="PS51257">
    <property type="entry name" value="PROKAR_LIPOPROTEIN"/>
    <property type="match status" value="1"/>
</dbReference>
<dbReference type="OrthoDB" id="8476759at2"/>
<dbReference type="Gene3D" id="3.40.50.1820">
    <property type="entry name" value="alpha/beta hydrolase"/>
    <property type="match status" value="1"/>
</dbReference>
<dbReference type="GO" id="GO:0047372">
    <property type="term" value="F:monoacylglycerol lipase activity"/>
    <property type="evidence" value="ECO:0007669"/>
    <property type="project" value="UniProtKB-EC"/>
</dbReference>
<organism evidence="2 3">
    <name type="scientific">Parendozoicomonas haliclonae</name>
    <dbReference type="NCBI Taxonomy" id="1960125"/>
    <lineage>
        <taxon>Bacteria</taxon>
        <taxon>Pseudomonadati</taxon>
        <taxon>Pseudomonadota</taxon>
        <taxon>Gammaproteobacteria</taxon>
        <taxon>Oceanospirillales</taxon>
        <taxon>Endozoicomonadaceae</taxon>
        <taxon>Parendozoicomonas</taxon>
    </lineage>
</organism>
<sequence length="399" mass="45023">MKKPALLLAALAILAGCQGNVTHHPMFEPSHYQVSSSYTTFDEYLQETEKQIRATRFFQSKDIDVEVRANMPFELKPQVELPTTRGILLVHGLADSPFSFVDVGKRLSEQGYLVRTILLEGHGTRPGDMITADHSNWEKLVARHVEMLKGEVDEVYLGGFSTGGNLTYLHAIDDPAIKGLMLFSPGFQSDEPNAKYAPLAAFFVDWLYDVKPEQEFVYTRYMNTAAKGFGEYYKTSAASMKRLTNETFDRPTFMVLTEHDSVLEVELIRDLFRSQFTHPNNRLVWFGSQESGLSGATRTIHSRVPELRINSMSHMGMLFSPDNPYYGINGPGRICRNGQQAEGAFEYCFNGGEVWYGAYGTEEPNQVVARLTFNPEFELMMEDLNTVFPTAQNPQTNTP</sequence>
<proteinExistence type="predicted"/>
<dbReference type="InterPro" id="IPR029058">
    <property type="entry name" value="AB_hydrolase_fold"/>
</dbReference>
<keyword evidence="2" id="KW-0378">Hydrolase</keyword>
<dbReference type="AlphaFoldDB" id="A0A1X7AR83"/>
<dbReference type="InterPro" id="IPR022742">
    <property type="entry name" value="Hydrolase_4"/>
</dbReference>
<dbReference type="EC" id="3.1.1.23" evidence="2"/>
<dbReference type="EMBL" id="FWPT01000009">
    <property type="protein sequence ID" value="SMA49917.1"/>
    <property type="molecule type" value="Genomic_DNA"/>
</dbReference>
<dbReference type="Proteomes" id="UP000196573">
    <property type="component" value="Unassembled WGS sequence"/>
</dbReference>
<reference evidence="2 3" key="1">
    <citation type="submission" date="2017-03" db="EMBL/GenBank/DDBJ databases">
        <authorList>
            <person name="Afonso C.L."/>
            <person name="Miller P.J."/>
            <person name="Scott M.A."/>
            <person name="Spackman E."/>
            <person name="Goraichik I."/>
            <person name="Dimitrov K.M."/>
            <person name="Suarez D.L."/>
            <person name="Swayne D.E."/>
        </authorList>
    </citation>
    <scope>NUCLEOTIDE SEQUENCE [LARGE SCALE GENOMIC DNA]</scope>
    <source>
        <strain evidence="2">SB41UT1</strain>
    </source>
</reference>
<dbReference type="Pfam" id="PF12146">
    <property type="entry name" value="Hydrolase_4"/>
    <property type="match status" value="1"/>
</dbReference>
<protein>
    <submittedName>
        <fullName evidence="2">Thermostable monoacylglycerol lipase</fullName>
        <ecNumber evidence="2">3.1.1.23</ecNumber>
    </submittedName>
</protein>
<dbReference type="SUPFAM" id="SSF53474">
    <property type="entry name" value="alpha/beta-Hydrolases"/>
    <property type="match status" value="1"/>
</dbReference>
<feature type="domain" description="Serine aminopeptidase S33" evidence="1">
    <location>
        <begin position="87"/>
        <end position="216"/>
    </location>
</feature>
<gene>
    <name evidence="2" type="ORF">EHSB41UT_03708</name>
</gene>